<dbReference type="Proteomes" id="UP000887013">
    <property type="component" value="Unassembled WGS sequence"/>
</dbReference>
<sequence>MGIFDHFNQGNIPFATQTCNKLGKRILRIGLRDPVSTQENPKRTPISKENTSTHEADTWREKSTLSPTNECHKPEESSKPNRSRHSVHYASALLHRSHGYGSSNHVVQKGHLPRTLPSASRPPSLRAVDRRKSVIGKGYATRQGVDYFMGPLFLSMDEL</sequence>
<feature type="region of interest" description="Disordered" evidence="1">
    <location>
        <begin position="100"/>
        <end position="126"/>
    </location>
</feature>
<proteinExistence type="predicted"/>
<evidence type="ECO:0000313" key="3">
    <source>
        <dbReference type="Proteomes" id="UP000887013"/>
    </source>
</evidence>
<dbReference type="OrthoDB" id="10339584at2759"/>
<keyword evidence="3" id="KW-1185">Reference proteome</keyword>
<dbReference type="EMBL" id="BMAW01006826">
    <property type="protein sequence ID" value="GFT00713.1"/>
    <property type="molecule type" value="Genomic_DNA"/>
</dbReference>
<evidence type="ECO:0000256" key="1">
    <source>
        <dbReference type="SAM" id="MobiDB-lite"/>
    </source>
</evidence>
<feature type="compositionally biased region" description="Basic and acidic residues" evidence="1">
    <location>
        <begin position="51"/>
        <end position="63"/>
    </location>
</feature>
<evidence type="ECO:0000313" key="2">
    <source>
        <dbReference type="EMBL" id="GFT00713.1"/>
    </source>
</evidence>
<organism evidence="2 3">
    <name type="scientific">Nephila pilipes</name>
    <name type="common">Giant wood spider</name>
    <name type="synonym">Nephila maculata</name>
    <dbReference type="NCBI Taxonomy" id="299642"/>
    <lineage>
        <taxon>Eukaryota</taxon>
        <taxon>Metazoa</taxon>
        <taxon>Ecdysozoa</taxon>
        <taxon>Arthropoda</taxon>
        <taxon>Chelicerata</taxon>
        <taxon>Arachnida</taxon>
        <taxon>Araneae</taxon>
        <taxon>Araneomorphae</taxon>
        <taxon>Entelegynae</taxon>
        <taxon>Araneoidea</taxon>
        <taxon>Nephilidae</taxon>
        <taxon>Nephila</taxon>
    </lineage>
</organism>
<reference evidence="2" key="1">
    <citation type="submission" date="2020-08" db="EMBL/GenBank/DDBJ databases">
        <title>Multicomponent nature underlies the extraordinary mechanical properties of spider dragline silk.</title>
        <authorList>
            <person name="Kono N."/>
            <person name="Nakamura H."/>
            <person name="Mori M."/>
            <person name="Yoshida Y."/>
            <person name="Ohtoshi R."/>
            <person name="Malay A.D."/>
            <person name="Moran D.A.P."/>
            <person name="Tomita M."/>
            <person name="Numata K."/>
            <person name="Arakawa K."/>
        </authorList>
    </citation>
    <scope>NUCLEOTIDE SEQUENCE</scope>
</reference>
<protein>
    <submittedName>
        <fullName evidence="2">Uncharacterized protein</fullName>
    </submittedName>
</protein>
<name>A0A8X6TEJ6_NEPPI</name>
<feature type="region of interest" description="Disordered" evidence="1">
    <location>
        <begin position="33"/>
        <end position="87"/>
    </location>
</feature>
<dbReference type="AlphaFoldDB" id="A0A8X6TEJ6"/>
<comment type="caution">
    <text evidence="2">The sequence shown here is derived from an EMBL/GenBank/DDBJ whole genome shotgun (WGS) entry which is preliminary data.</text>
</comment>
<feature type="compositionally biased region" description="Basic and acidic residues" evidence="1">
    <location>
        <begin position="70"/>
        <end position="79"/>
    </location>
</feature>
<accession>A0A8X6TEJ6</accession>
<gene>
    <name evidence="2" type="ORF">NPIL_303831</name>
</gene>